<gene>
    <name evidence="3" type="ORF">RM572_16195</name>
</gene>
<comment type="caution">
    <text evidence="3">The sequence shown here is derived from an EMBL/GenBank/DDBJ whole genome shotgun (WGS) entry which is preliminary data.</text>
</comment>
<evidence type="ECO:0000256" key="1">
    <source>
        <dbReference type="SAM" id="Phobius"/>
    </source>
</evidence>
<protein>
    <recommendedName>
        <fullName evidence="5">Holin</fullName>
    </recommendedName>
</protein>
<dbReference type="EMBL" id="JAVREQ010000013">
    <property type="protein sequence ID" value="MDT0380295.1"/>
    <property type="molecule type" value="Genomic_DNA"/>
</dbReference>
<dbReference type="Proteomes" id="UP001183414">
    <property type="component" value="Unassembled WGS sequence"/>
</dbReference>
<name>A0ABU2NTI3_9ACTN</name>
<evidence type="ECO:0008006" key="5">
    <source>
        <dbReference type="Google" id="ProtNLM"/>
    </source>
</evidence>
<keyword evidence="1" id="KW-1133">Transmembrane helix</keyword>
<feature type="chain" id="PRO_5045174601" description="Holin" evidence="2">
    <location>
        <begin position="24"/>
        <end position="72"/>
    </location>
</feature>
<organism evidence="3 4">
    <name type="scientific">Streptomyces hazeniae</name>
    <dbReference type="NCBI Taxonomy" id="3075538"/>
    <lineage>
        <taxon>Bacteria</taxon>
        <taxon>Bacillati</taxon>
        <taxon>Actinomycetota</taxon>
        <taxon>Actinomycetes</taxon>
        <taxon>Kitasatosporales</taxon>
        <taxon>Streptomycetaceae</taxon>
        <taxon>Streptomyces</taxon>
    </lineage>
</organism>
<evidence type="ECO:0000313" key="3">
    <source>
        <dbReference type="EMBL" id="MDT0380295.1"/>
    </source>
</evidence>
<keyword evidence="1" id="KW-0472">Membrane</keyword>
<accession>A0ABU2NTI3</accession>
<dbReference type="RefSeq" id="WP_311674049.1">
    <property type="nucleotide sequence ID" value="NZ_JAVREQ010000013.1"/>
</dbReference>
<proteinExistence type="predicted"/>
<sequence>MSRIANVLAAVAPPAAALGVASAAAAVATPGLPWHDAVGLACVAMVAFLTVDRLTGGRLDDEETGTDIEQEG</sequence>
<feature type="signal peptide" evidence="2">
    <location>
        <begin position="1"/>
        <end position="23"/>
    </location>
</feature>
<keyword evidence="4" id="KW-1185">Reference proteome</keyword>
<evidence type="ECO:0000256" key="2">
    <source>
        <dbReference type="SAM" id="SignalP"/>
    </source>
</evidence>
<keyword evidence="1" id="KW-0812">Transmembrane</keyword>
<evidence type="ECO:0000313" key="4">
    <source>
        <dbReference type="Proteomes" id="UP001183414"/>
    </source>
</evidence>
<keyword evidence="2" id="KW-0732">Signal</keyword>
<feature type="transmembrane region" description="Helical" evidence="1">
    <location>
        <begin position="33"/>
        <end position="51"/>
    </location>
</feature>
<reference evidence="4" key="1">
    <citation type="submission" date="2023-07" db="EMBL/GenBank/DDBJ databases">
        <title>30 novel species of actinomycetes from the DSMZ collection.</title>
        <authorList>
            <person name="Nouioui I."/>
        </authorList>
    </citation>
    <scope>NUCLEOTIDE SEQUENCE [LARGE SCALE GENOMIC DNA]</scope>
    <source>
        <strain evidence="4">DSM 42041</strain>
    </source>
</reference>